<accession>A0A399NWI1</accession>
<name>A0A399NWI1_9MICO</name>
<evidence type="ECO:0000313" key="2">
    <source>
        <dbReference type="EMBL" id="RII97006.1"/>
    </source>
</evidence>
<comment type="caution">
    <text evidence="2">The sequence shown here is derived from an EMBL/GenBank/DDBJ whole genome shotgun (WGS) entry which is preliminary data.</text>
</comment>
<dbReference type="AlphaFoldDB" id="A0A399NWI1"/>
<organism evidence="2 3">
    <name type="scientific">Clavibacter michiganensis</name>
    <dbReference type="NCBI Taxonomy" id="28447"/>
    <lineage>
        <taxon>Bacteria</taxon>
        <taxon>Bacillati</taxon>
        <taxon>Actinomycetota</taxon>
        <taxon>Actinomycetes</taxon>
        <taxon>Micrococcales</taxon>
        <taxon>Microbacteriaceae</taxon>
        <taxon>Clavibacter</taxon>
    </lineage>
</organism>
<dbReference type="InterPro" id="IPR036117">
    <property type="entry name" value="DhaL_dom_sf"/>
</dbReference>
<gene>
    <name evidence="2" type="ORF">DZF96_09125</name>
</gene>
<dbReference type="GO" id="GO:0006071">
    <property type="term" value="P:glycerol metabolic process"/>
    <property type="evidence" value="ECO:0007669"/>
    <property type="project" value="InterPro"/>
</dbReference>
<dbReference type="GO" id="GO:0004371">
    <property type="term" value="F:glycerone kinase activity"/>
    <property type="evidence" value="ECO:0007669"/>
    <property type="project" value="InterPro"/>
</dbReference>
<protein>
    <submittedName>
        <fullName evidence="2">DAK2 domain-containing protein</fullName>
    </submittedName>
</protein>
<sequence length="38" mass="3755">PGIGRARSHGERSVGTADPGAISLALIAAAVGRTLAER</sequence>
<dbReference type="Proteomes" id="UP000266298">
    <property type="component" value="Unassembled WGS sequence"/>
</dbReference>
<feature type="domain" description="DhaL" evidence="1">
    <location>
        <begin position="1"/>
        <end position="33"/>
    </location>
</feature>
<dbReference type="EMBL" id="QWEC01000121">
    <property type="protein sequence ID" value="RII97006.1"/>
    <property type="molecule type" value="Genomic_DNA"/>
</dbReference>
<dbReference type="PROSITE" id="PS51480">
    <property type="entry name" value="DHAL"/>
    <property type="match status" value="1"/>
</dbReference>
<reference evidence="2 3" key="1">
    <citation type="submission" date="2018-08" db="EMBL/GenBank/DDBJ databases">
        <title>Genome Sequence of Clavibacter michiganensis Subspecies type strains, and the Atypical Peach-Colored Strains Isolated from Tomato.</title>
        <authorList>
            <person name="Osdaghi E."/>
            <person name="Portier P."/>
            <person name="Briand M."/>
            <person name="Jacques M.-A."/>
        </authorList>
    </citation>
    <scope>NUCLEOTIDE SEQUENCE [LARGE SCALE GENOMIC DNA]</scope>
    <source>
        <strain evidence="2 3">CFBP 7493</strain>
    </source>
</reference>
<evidence type="ECO:0000313" key="3">
    <source>
        <dbReference type="Proteomes" id="UP000266298"/>
    </source>
</evidence>
<evidence type="ECO:0000259" key="1">
    <source>
        <dbReference type="PROSITE" id="PS51480"/>
    </source>
</evidence>
<proteinExistence type="predicted"/>
<feature type="non-terminal residue" evidence="2">
    <location>
        <position position="1"/>
    </location>
</feature>
<dbReference type="SUPFAM" id="SSF101473">
    <property type="entry name" value="DhaL-like"/>
    <property type="match status" value="1"/>
</dbReference>
<dbReference type="InterPro" id="IPR004007">
    <property type="entry name" value="DhaL_dom"/>
</dbReference>